<evidence type="ECO:0000313" key="3">
    <source>
        <dbReference type="Proteomes" id="UP000005017"/>
    </source>
</evidence>
<dbReference type="GO" id="GO:0004721">
    <property type="term" value="F:phosphoprotein phosphatase activity"/>
    <property type="evidence" value="ECO:0007669"/>
    <property type="project" value="InterPro"/>
</dbReference>
<dbReference type="PROSITE" id="PS00383">
    <property type="entry name" value="TYR_PHOSPHATASE_1"/>
    <property type="match status" value="1"/>
</dbReference>
<accession>D2MMV7</accession>
<keyword evidence="3" id="KW-1185">Reference proteome</keyword>
<dbReference type="eggNOG" id="COG2365">
    <property type="taxonomic scope" value="Bacteria"/>
</dbReference>
<evidence type="ECO:0000313" key="2">
    <source>
        <dbReference type="EMBL" id="EFC06383.1"/>
    </source>
</evidence>
<dbReference type="Pfam" id="PF13350">
    <property type="entry name" value="Y_phosphatase3"/>
    <property type="match status" value="1"/>
</dbReference>
<gene>
    <name evidence="2" type="ORF">HMPREF9013_1091</name>
</gene>
<proteinExistence type="inferred from homology"/>
<dbReference type="OrthoDB" id="1188001at2"/>
<evidence type="ECO:0000256" key="1">
    <source>
        <dbReference type="ARBA" id="ARBA00009580"/>
    </source>
</evidence>
<reference evidence="3" key="1">
    <citation type="submission" date="2009-12" db="EMBL/GenBank/DDBJ databases">
        <title>Sequence of Clostridiales genomosp. BVAB3 str. UPII9-5.</title>
        <authorList>
            <person name="Madupu R."/>
            <person name="Durkin A.S."/>
            <person name="Torralba M."/>
            <person name="Methe B."/>
            <person name="Sutton G.G."/>
            <person name="Strausberg R.L."/>
            <person name="Nelson K.E."/>
        </authorList>
    </citation>
    <scope>NUCLEOTIDE SEQUENCE [LARGE SCALE GENOMIC DNA]</scope>
    <source>
        <strain evidence="3">W1219</strain>
    </source>
</reference>
<dbReference type="STRING" id="679192.HMPREF9013_1091"/>
<dbReference type="InterPro" id="IPR029021">
    <property type="entry name" value="Prot-tyrosine_phosphatase-like"/>
</dbReference>
<organism evidence="2 3">
    <name type="scientific">Bulleidia extructa W1219</name>
    <dbReference type="NCBI Taxonomy" id="679192"/>
    <lineage>
        <taxon>Bacteria</taxon>
        <taxon>Bacillati</taxon>
        <taxon>Bacillota</taxon>
        <taxon>Erysipelotrichia</taxon>
        <taxon>Erysipelotrichales</taxon>
        <taxon>Erysipelotrichaceae</taxon>
        <taxon>Bulleidia</taxon>
    </lineage>
</organism>
<dbReference type="InterPro" id="IPR026893">
    <property type="entry name" value="Tyr/Ser_Pase_IphP-type"/>
</dbReference>
<dbReference type="AlphaFoldDB" id="D2MMV7"/>
<evidence type="ECO:0008006" key="4">
    <source>
        <dbReference type="Google" id="ProtNLM"/>
    </source>
</evidence>
<dbReference type="Gene3D" id="3.90.190.10">
    <property type="entry name" value="Protein tyrosine phosphatase superfamily"/>
    <property type="match status" value="1"/>
</dbReference>
<dbReference type="Proteomes" id="UP000005017">
    <property type="component" value="Unassembled WGS sequence"/>
</dbReference>
<dbReference type="PANTHER" id="PTHR31126">
    <property type="entry name" value="TYROSINE-PROTEIN PHOSPHATASE"/>
    <property type="match status" value="1"/>
</dbReference>
<dbReference type="RefSeq" id="WP_006626728.1">
    <property type="nucleotide sequence ID" value="NZ_ADFR01000002.1"/>
</dbReference>
<dbReference type="SUPFAM" id="SSF52799">
    <property type="entry name" value="(Phosphotyrosine protein) phosphatases II"/>
    <property type="match status" value="1"/>
</dbReference>
<name>D2MMV7_9FIRM</name>
<dbReference type="PANTHER" id="PTHR31126:SF1">
    <property type="entry name" value="TYROSINE SPECIFIC PROTEIN PHOSPHATASES DOMAIN-CONTAINING PROTEIN"/>
    <property type="match status" value="1"/>
</dbReference>
<dbReference type="EMBL" id="ADFR01000002">
    <property type="protein sequence ID" value="EFC06383.1"/>
    <property type="molecule type" value="Genomic_DNA"/>
</dbReference>
<comment type="similarity">
    <text evidence="1">Belongs to the protein-tyrosine phosphatase family.</text>
</comment>
<comment type="caution">
    <text evidence="2">The sequence shown here is derived from an EMBL/GenBank/DDBJ whole genome shotgun (WGS) entry which is preliminary data.</text>
</comment>
<protein>
    <recommendedName>
        <fullName evidence="4">Tyrosine specific protein phosphatases domain-containing protein</fullName>
    </recommendedName>
</protein>
<dbReference type="InterPro" id="IPR016130">
    <property type="entry name" value="Tyr_Pase_AS"/>
</dbReference>
<sequence length="253" mass="29497">MNTLRKELNFRDLGNIHTKTGRKIKKGFFYRSSGLNQFSSQDLEKIRKIGLKKIIDLRSKEEREKHPDPDLGVPIICFDAYRAKYMDDIDFSFNGMLSLGEKGLQQKALRLKYYENMPFGNPYLKKVMELIQEDELPLLFHCASGKDRTGLMAMVILGLFEVEPEKMLEDYLQTNDYRRAIIDQVFLESASLLKEYPELNGPLMETCGVKSEMGLAMIASILNQYGSFDHYYEQEFGIDIKIRERLIERYTEL</sequence>